<keyword evidence="5" id="KW-0067">ATP-binding</keyword>
<dbReference type="CDD" id="cd03241">
    <property type="entry name" value="ABC_RecN"/>
    <property type="match status" value="1"/>
</dbReference>
<evidence type="ECO:0000256" key="2">
    <source>
        <dbReference type="ARBA" id="ARBA00021315"/>
    </source>
</evidence>
<keyword evidence="9" id="KW-0175">Coiled coil</keyword>
<dbReference type="RefSeq" id="WP_060929496.1">
    <property type="nucleotide sequence ID" value="NZ_KQ955281.1"/>
</dbReference>
<dbReference type="PANTHER" id="PTHR11059">
    <property type="entry name" value="DNA REPAIR PROTEIN RECN"/>
    <property type="match status" value="1"/>
</dbReference>
<evidence type="ECO:0000256" key="8">
    <source>
        <dbReference type="PIRNR" id="PIRNR003128"/>
    </source>
</evidence>
<dbReference type="InterPro" id="IPR027417">
    <property type="entry name" value="P-loop_NTPase"/>
</dbReference>
<dbReference type="GO" id="GO:0009432">
    <property type="term" value="P:SOS response"/>
    <property type="evidence" value="ECO:0007669"/>
    <property type="project" value="TreeGrafter"/>
</dbReference>
<keyword evidence="6 8" id="KW-0234">DNA repair</keyword>
<evidence type="ECO:0000259" key="10">
    <source>
        <dbReference type="SMART" id="SM00382"/>
    </source>
</evidence>
<proteinExistence type="inferred from homology"/>
<dbReference type="Gene3D" id="3.40.50.300">
    <property type="entry name" value="P-loop containing nucleotide triphosphate hydrolases"/>
    <property type="match status" value="2"/>
</dbReference>
<dbReference type="SUPFAM" id="SSF52540">
    <property type="entry name" value="P-loop containing nucleoside triphosphate hydrolases"/>
    <property type="match status" value="1"/>
</dbReference>
<feature type="coiled-coil region" evidence="9">
    <location>
        <begin position="153"/>
        <end position="180"/>
    </location>
</feature>
<dbReference type="PATRIC" id="fig|33036.3.peg.1173"/>
<organism evidence="11 12">
    <name type="scientific">Anaerococcus tetradius</name>
    <dbReference type="NCBI Taxonomy" id="33036"/>
    <lineage>
        <taxon>Bacteria</taxon>
        <taxon>Bacillati</taxon>
        <taxon>Bacillota</taxon>
        <taxon>Tissierellia</taxon>
        <taxon>Tissierellales</taxon>
        <taxon>Peptoniphilaceae</taxon>
        <taxon>Anaerococcus</taxon>
    </lineage>
</organism>
<evidence type="ECO:0000256" key="3">
    <source>
        <dbReference type="ARBA" id="ARBA00022741"/>
    </source>
</evidence>
<dbReference type="STRING" id="33036.HMPREF3200_01184"/>
<dbReference type="GO" id="GO:0006310">
    <property type="term" value="P:DNA recombination"/>
    <property type="evidence" value="ECO:0007669"/>
    <property type="project" value="InterPro"/>
</dbReference>
<evidence type="ECO:0000313" key="12">
    <source>
        <dbReference type="Proteomes" id="UP000070383"/>
    </source>
</evidence>
<dbReference type="GO" id="GO:0005524">
    <property type="term" value="F:ATP binding"/>
    <property type="evidence" value="ECO:0007669"/>
    <property type="project" value="UniProtKB-KW"/>
</dbReference>
<keyword evidence="4 8" id="KW-0227">DNA damage</keyword>
<comment type="similarity">
    <text evidence="1 8">Belongs to the RecN family.</text>
</comment>
<accession>A0A133KDR5</accession>
<dbReference type="PANTHER" id="PTHR11059:SF0">
    <property type="entry name" value="DNA REPAIR PROTEIN RECN"/>
    <property type="match status" value="1"/>
</dbReference>
<protein>
    <recommendedName>
        <fullName evidence="2 8">DNA repair protein RecN</fullName>
    </recommendedName>
    <alternativeName>
        <fullName evidence="7 8">Recombination protein N</fullName>
    </alternativeName>
</protein>
<evidence type="ECO:0000313" key="11">
    <source>
        <dbReference type="EMBL" id="KWZ77713.1"/>
    </source>
</evidence>
<feature type="domain" description="AAA+ ATPase" evidence="10">
    <location>
        <begin position="21"/>
        <end position="511"/>
    </location>
</feature>
<evidence type="ECO:0000256" key="1">
    <source>
        <dbReference type="ARBA" id="ARBA00009441"/>
    </source>
</evidence>
<dbReference type="InterPro" id="IPR003593">
    <property type="entry name" value="AAA+_ATPase"/>
</dbReference>
<sequence>MLSELFIDNFVIIKRDHIYFSKGFNVLTGETGSGKSLILQAINLALGQRADKDSIGRFNDKTIIEAVFSLDPKSKSLLEDMDIAFDDDKLIITRTISKKTSNIRINGRITNLSSLKYIAEVLVDIYKQGDSNSFMNSANYIDLIDNYTNDDATKILRNDLENLYRQKEALLEDFNKLNLSEEEVTRERDLINYQINEIEEIDIFKIDEESLDKEYQKLNNISAIINSSNKIKELLDSEEFGQISATSLINECVSELSSYISVDDKIENIYNNLVNISDLINDCYQDIDSYEMGLEQDPERMYELDMINQTLFTLKRKYGSSIEEIKEYYDKINKRILELNEIDNLRLNVDKKITNINNKMLEAAKSLTDIRKNKSKILEAEINSKIKDLNIKNGKFKIDFGQRACIGHKGMDLIDFLISTNKGDELKSLSKTASGGEISRIMLAFKEVFSDADNIDTLIFDEIDTGISGRTAQLVGEKILSLSKKRQIIAISHLPQIASLANKHILISKEDVDKYTISKSLDLFGKNRVEEIARMIGGVDITSTTEKSAEEMLKMAEDLRNA</sequence>
<name>A0A133KDR5_9FIRM</name>
<dbReference type="GO" id="GO:0016887">
    <property type="term" value="F:ATP hydrolysis activity"/>
    <property type="evidence" value="ECO:0007669"/>
    <property type="project" value="InterPro"/>
</dbReference>
<dbReference type="NCBIfam" id="TIGR00634">
    <property type="entry name" value="recN"/>
    <property type="match status" value="1"/>
</dbReference>
<dbReference type="Proteomes" id="UP000070383">
    <property type="component" value="Unassembled WGS sequence"/>
</dbReference>
<dbReference type="InterPro" id="IPR004604">
    <property type="entry name" value="DNA_recomb/repair_RecN"/>
</dbReference>
<evidence type="ECO:0000256" key="6">
    <source>
        <dbReference type="ARBA" id="ARBA00023204"/>
    </source>
</evidence>
<evidence type="ECO:0000256" key="4">
    <source>
        <dbReference type="ARBA" id="ARBA00022763"/>
    </source>
</evidence>
<evidence type="ECO:0000256" key="7">
    <source>
        <dbReference type="ARBA" id="ARBA00033408"/>
    </source>
</evidence>
<dbReference type="PIRSF" id="PIRSF003128">
    <property type="entry name" value="RecN"/>
    <property type="match status" value="1"/>
</dbReference>
<comment type="function">
    <text evidence="8">May be involved in recombinational repair of damaged DNA.</text>
</comment>
<gene>
    <name evidence="11" type="ORF">HMPREF3200_01184</name>
</gene>
<dbReference type="GO" id="GO:0006302">
    <property type="term" value="P:double-strand break repair"/>
    <property type="evidence" value="ECO:0007669"/>
    <property type="project" value="InterPro"/>
</dbReference>
<keyword evidence="12" id="KW-1185">Reference proteome</keyword>
<dbReference type="SMART" id="SM00382">
    <property type="entry name" value="AAA"/>
    <property type="match status" value="1"/>
</dbReference>
<dbReference type="OrthoDB" id="9806954at2"/>
<evidence type="ECO:0000256" key="9">
    <source>
        <dbReference type="SAM" id="Coils"/>
    </source>
</evidence>
<comment type="caution">
    <text evidence="11">The sequence shown here is derived from an EMBL/GenBank/DDBJ whole genome shotgun (WGS) entry which is preliminary data.</text>
</comment>
<dbReference type="EMBL" id="LRPM01000046">
    <property type="protein sequence ID" value="KWZ77713.1"/>
    <property type="molecule type" value="Genomic_DNA"/>
</dbReference>
<keyword evidence="3" id="KW-0547">Nucleotide-binding</keyword>
<evidence type="ECO:0000256" key="5">
    <source>
        <dbReference type="ARBA" id="ARBA00022840"/>
    </source>
</evidence>
<dbReference type="AlphaFoldDB" id="A0A133KDR5"/>
<dbReference type="GO" id="GO:0043590">
    <property type="term" value="C:bacterial nucleoid"/>
    <property type="evidence" value="ECO:0007669"/>
    <property type="project" value="TreeGrafter"/>
</dbReference>
<reference evidence="12" key="1">
    <citation type="submission" date="2016-01" db="EMBL/GenBank/DDBJ databases">
        <authorList>
            <person name="Mitreva M."/>
            <person name="Pepin K.H."/>
            <person name="Mihindukulasuriya K.A."/>
            <person name="Fulton R."/>
            <person name="Fronick C."/>
            <person name="O'Laughlin M."/>
            <person name="Miner T."/>
            <person name="Herter B."/>
            <person name="Rosa B.A."/>
            <person name="Cordes M."/>
            <person name="Tomlinson C."/>
            <person name="Wollam A."/>
            <person name="Palsikar V.B."/>
            <person name="Mardis E.R."/>
            <person name="Wilson R.K."/>
        </authorList>
    </citation>
    <scope>NUCLEOTIDE SEQUENCE [LARGE SCALE GENOMIC DNA]</scope>
    <source>
        <strain evidence="12">MJR8151</strain>
    </source>
</reference>